<sequence length="105" mass="11926">MTFKPVYVAAPVFSLFFLCFVAFFIFVLFKICCRLGNHSSDFNVIPEYAWNPTHPTTHSTSNPNYYYPYPQPYVPAQNTAQLVPGLVVSVYPDCGSVPGYVQYPR</sequence>
<dbReference type="EMBL" id="JWZT01003531">
    <property type="protein sequence ID" value="KII66460.1"/>
    <property type="molecule type" value="Genomic_DNA"/>
</dbReference>
<reference evidence="2 3" key="1">
    <citation type="journal article" date="2014" name="Genome Biol. Evol.">
        <title>The genome of the myxosporean Thelohanellus kitauei shows adaptations to nutrient acquisition within its fish host.</title>
        <authorList>
            <person name="Yang Y."/>
            <person name="Xiong J."/>
            <person name="Zhou Z."/>
            <person name="Huo F."/>
            <person name="Miao W."/>
            <person name="Ran C."/>
            <person name="Liu Y."/>
            <person name="Zhang J."/>
            <person name="Feng J."/>
            <person name="Wang M."/>
            <person name="Wang M."/>
            <person name="Wang L."/>
            <person name="Yao B."/>
        </authorList>
    </citation>
    <scope>NUCLEOTIDE SEQUENCE [LARGE SCALE GENOMIC DNA]</scope>
    <source>
        <strain evidence="2">Wuqing</strain>
    </source>
</reference>
<accession>A0A0C2MQ32</accession>
<feature type="transmembrane region" description="Helical" evidence="1">
    <location>
        <begin position="6"/>
        <end position="29"/>
    </location>
</feature>
<protein>
    <submittedName>
        <fullName evidence="2">Uncharacterized protein</fullName>
    </submittedName>
</protein>
<evidence type="ECO:0000313" key="2">
    <source>
        <dbReference type="EMBL" id="KII66460.1"/>
    </source>
</evidence>
<keyword evidence="3" id="KW-1185">Reference proteome</keyword>
<organism evidence="2 3">
    <name type="scientific">Thelohanellus kitauei</name>
    <name type="common">Myxosporean</name>
    <dbReference type="NCBI Taxonomy" id="669202"/>
    <lineage>
        <taxon>Eukaryota</taxon>
        <taxon>Metazoa</taxon>
        <taxon>Cnidaria</taxon>
        <taxon>Myxozoa</taxon>
        <taxon>Myxosporea</taxon>
        <taxon>Bivalvulida</taxon>
        <taxon>Platysporina</taxon>
        <taxon>Myxobolidae</taxon>
        <taxon>Thelohanellus</taxon>
    </lineage>
</organism>
<evidence type="ECO:0000256" key="1">
    <source>
        <dbReference type="SAM" id="Phobius"/>
    </source>
</evidence>
<proteinExistence type="predicted"/>
<name>A0A0C2MQ32_THEKT</name>
<dbReference type="Proteomes" id="UP000031668">
    <property type="component" value="Unassembled WGS sequence"/>
</dbReference>
<keyword evidence="1" id="KW-0472">Membrane</keyword>
<gene>
    <name evidence="2" type="ORF">RF11_02781</name>
</gene>
<keyword evidence="1" id="KW-1133">Transmembrane helix</keyword>
<dbReference type="AlphaFoldDB" id="A0A0C2MQ32"/>
<comment type="caution">
    <text evidence="2">The sequence shown here is derived from an EMBL/GenBank/DDBJ whole genome shotgun (WGS) entry which is preliminary data.</text>
</comment>
<evidence type="ECO:0000313" key="3">
    <source>
        <dbReference type="Proteomes" id="UP000031668"/>
    </source>
</evidence>
<keyword evidence="1" id="KW-0812">Transmembrane</keyword>